<dbReference type="InterPro" id="IPR023186">
    <property type="entry name" value="IUNH"/>
</dbReference>
<dbReference type="Pfam" id="PF01156">
    <property type="entry name" value="IU_nuc_hydro"/>
    <property type="match status" value="1"/>
</dbReference>
<keyword evidence="1 4" id="KW-0378">Hydrolase</keyword>
<comment type="caution">
    <text evidence="4">The sequence shown here is derived from an EMBL/GenBank/DDBJ whole genome shotgun (WGS) entry which is preliminary data.</text>
</comment>
<dbReference type="PANTHER" id="PTHR12304:SF4">
    <property type="entry name" value="URIDINE NUCLEOSIDASE"/>
    <property type="match status" value="1"/>
</dbReference>
<evidence type="ECO:0000259" key="3">
    <source>
        <dbReference type="Pfam" id="PF01156"/>
    </source>
</evidence>
<evidence type="ECO:0000256" key="2">
    <source>
        <dbReference type="ARBA" id="ARBA00023295"/>
    </source>
</evidence>
<dbReference type="GO" id="GO:0006152">
    <property type="term" value="P:purine nucleoside catabolic process"/>
    <property type="evidence" value="ECO:0007669"/>
    <property type="project" value="TreeGrafter"/>
</dbReference>
<feature type="domain" description="Inosine/uridine-preferring nucleoside hydrolase" evidence="3">
    <location>
        <begin position="28"/>
        <end position="240"/>
    </location>
</feature>
<dbReference type="PANTHER" id="PTHR12304">
    <property type="entry name" value="INOSINE-URIDINE PREFERRING NUCLEOSIDE HYDROLASE"/>
    <property type="match status" value="1"/>
</dbReference>
<gene>
    <name evidence="4" type="ORF">SIL20_07120</name>
</gene>
<dbReference type="RefSeq" id="WP_319627851.1">
    <property type="nucleotide sequence ID" value="NZ_JAWXRB010000029.1"/>
</dbReference>
<dbReference type="GO" id="GO:0005829">
    <property type="term" value="C:cytosol"/>
    <property type="evidence" value="ECO:0007669"/>
    <property type="project" value="TreeGrafter"/>
</dbReference>
<organism evidence="4 5">
    <name type="scientific">Scandinavium lactucae</name>
    <dbReference type="NCBI Taxonomy" id="3095028"/>
    <lineage>
        <taxon>Bacteria</taxon>
        <taxon>Pseudomonadati</taxon>
        <taxon>Pseudomonadota</taxon>
        <taxon>Gammaproteobacteria</taxon>
        <taxon>Enterobacterales</taxon>
        <taxon>Enterobacteriaceae</taxon>
        <taxon>Scandinavium</taxon>
    </lineage>
</organism>
<dbReference type="Gene3D" id="3.90.245.10">
    <property type="entry name" value="Ribonucleoside hydrolase-like"/>
    <property type="match status" value="1"/>
</dbReference>
<keyword evidence="2" id="KW-0326">Glycosidase</keyword>
<dbReference type="AlphaFoldDB" id="A0AAJ2S732"/>
<dbReference type="SUPFAM" id="SSF53590">
    <property type="entry name" value="Nucleoside hydrolase"/>
    <property type="match status" value="1"/>
</dbReference>
<dbReference type="GO" id="GO:0008477">
    <property type="term" value="F:purine nucleosidase activity"/>
    <property type="evidence" value="ECO:0007669"/>
    <property type="project" value="TreeGrafter"/>
</dbReference>
<evidence type="ECO:0000313" key="4">
    <source>
        <dbReference type="EMBL" id="MDX6031274.1"/>
    </source>
</evidence>
<proteinExistence type="predicted"/>
<sequence length="322" mass="36406">MTAPLFPKLSRTERMDLMTIPLHGKIPVVIDSDTFNEIDDQMAIAWGMLRPDRLDLLAIYAAPYTNHFFGENASHTFVDNPATGMQLSYEEIHRVFENLPQCKNPPPAFKGATRYLSEQSEPESTAATRDLITRARASSDTLQVIAIGAPTNVASALLQAPDIIHKIHVIWLGGKSYDWKDNQEFNLMQDLRASRVLFNSGVALTQIPCFGVANCMASSVPEIQYYLANSSQIGNYFASIAPRCPWIGFASRKVIWDITTLGFVLNSDWFTTELRPSPLINDNLAWSFDNRRHLIQVVKFIERDELFKDMFYQLINADKDPI</sequence>
<dbReference type="InterPro" id="IPR036452">
    <property type="entry name" value="Ribo_hydro-like"/>
</dbReference>
<evidence type="ECO:0000313" key="5">
    <source>
        <dbReference type="Proteomes" id="UP001282336"/>
    </source>
</evidence>
<protein>
    <submittedName>
        <fullName evidence="4">Nucleoside hydrolase</fullName>
    </submittedName>
</protein>
<dbReference type="InterPro" id="IPR001910">
    <property type="entry name" value="Inosine/uridine_hydrolase_dom"/>
</dbReference>
<evidence type="ECO:0000256" key="1">
    <source>
        <dbReference type="ARBA" id="ARBA00022801"/>
    </source>
</evidence>
<reference evidence="4" key="1">
    <citation type="submission" date="2023-11" db="EMBL/GenBank/DDBJ databases">
        <title>Scandinavium wanjuensis sp. nov., isolated from lettuce South Korea.</title>
        <authorList>
            <person name="Park J."/>
            <person name="Park S."/>
            <person name="Oh K.K."/>
            <person name="Cho G.S."/>
            <person name="Franz C.M.A.P."/>
        </authorList>
    </citation>
    <scope>NUCLEOTIDE SEQUENCE</scope>
    <source>
        <strain evidence="4">V105_12</strain>
    </source>
</reference>
<name>A0AAJ2S732_9ENTR</name>
<dbReference type="Proteomes" id="UP001282336">
    <property type="component" value="Unassembled WGS sequence"/>
</dbReference>
<accession>A0AAJ2S732</accession>
<dbReference type="EMBL" id="JAWXRC010000022">
    <property type="protein sequence ID" value="MDX6031274.1"/>
    <property type="molecule type" value="Genomic_DNA"/>
</dbReference>